<reference evidence="1 2" key="1">
    <citation type="journal article" date="2019" name="Emerg. Microbes Infect.">
        <title>Comprehensive subspecies identification of 175 nontuberculous mycobacteria species based on 7547 genomic profiles.</title>
        <authorList>
            <person name="Matsumoto Y."/>
            <person name="Kinjo T."/>
            <person name="Motooka D."/>
            <person name="Nabeya D."/>
            <person name="Jung N."/>
            <person name="Uechi K."/>
            <person name="Horii T."/>
            <person name="Iida T."/>
            <person name="Fujita J."/>
            <person name="Nakamura S."/>
        </authorList>
    </citation>
    <scope>NUCLEOTIDE SEQUENCE [LARGE SCALE GENOMIC DNA]</scope>
    <source>
        <strain evidence="1 2">JCM 13574</strain>
    </source>
</reference>
<organism evidence="1 2">
    <name type="scientific">Mycolicibacterium madagascariense</name>
    <dbReference type="NCBI Taxonomy" id="212765"/>
    <lineage>
        <taxon>Bacteria</taxon>
        <taxon>Bacillati</taxon>
        <taxon>Actinomycetota</taxon>
        <taxon>Actinomycetes</taxon>
        <taxon>Mycobacteriales</taxon>
        <taxon>Mycobacteriaceae</taxon>
        <taxon>Mycolicibacterium</taxon>
    </lineage>
</organism>
<evidence type="ECO:0000313" key="2">
    <source>
        <dbReference type="Proteomes" id="UP000466517"/>
    </source>
</evidence>
<dbReference type="KEGG" id="mmag:MMAD_19010"/>
<accession>A0A7I7XDB7</accession>
<sequence length="65" mass="6794">MLTKTTAVTETTAHPTCCPSCQGAFEYRLDVNPGGGLRYEVSCSACGEVYYDTSSAPLTSVPLAA</sequence>
<keyword evidence="2" id="KW-1185">Reference proteome</keyword>
<evidence type="ECO:0000313" key="1">
    <source>
        <dbReference type="EMBL" id="BBZ27606.1"/>
    </source>
</evidence>
<dbReference type="EMBL" id="AP022610">
    <property type="protein sequence ID" value="BBZ27606.1"/>
    <property type="molecule type" value="Genomic_DNA"/>
</dbReference>
<dbReference type="RefSeq" id="WP_163735696.1">
    <property type="nucleotide sequence ID" value="NZ_AP022610.1"/>
</dbReference>
<proteinExistence type="predicted"/>
<gene>
    <name evidence="1" type="ORF">MMAD_19010</name>
</gene>
<protein>
    <submittedName>
        <fullName evidence="1">Uncharacterized protein</fullName>
    </submittedName>
</protein>
<name>A0A7I7XDB7_9MYCO</name>
<dbReference type="AlphaFoldDB" id="A0A7I7XDB7"/>
<dbReference type="Proteomes" id="UP000466517">
    <property type="component" value="Chromosome"/>
</dbReference>